<protein>
    <submittedName>
        <fullName evidence="3">IstB-like ATP binding protein</fullName>
    </submittedName>
</protein>
<dbReference type="STRING" id="1196353.SAMN05444921_12632"/>
<dbReference type="Pfam" id="PF05239">
    <property type="entry name" value="PRC"/>
    <property type="match status" value="1"/>
</dbReference>
<feature type="region of interest" description="Disordered" evidence="1">
    <location>
        <begin position="182"/>
        <end position="213"/>
    </location>
</feature>
<feature type="compositionally biased region" description="Basic and acidic residues" evidence="1">
    <location>
        <begin position="185"/>
        <end position="201"/>
    </location>
</feature>
<organism evidence="3 4">
    <name type="scientific">Streptomyces wuyuanensis</name>
    <dbReference type="NCBI Taxonomy" id="1196353"/>
    <lineage>
        <taxon>Bacteria</taxon>
        <taxon>Bacillati</taxon>
        <taxon>Actinomycetota</taxon>
        <taxon>Actinomycetes</taxon>
        <taxon>Kitasatosporales</taxon>
        <taxon>Streptomycetaceae</taxon>
        <taxon>Streptomyces</taxon>
    </lineage>
</organism>
<evidence type="ECO:0000313" key="3">
    <source>
        <dbReference type="EMBL" id="SDN40219.1"/>
    </source>
</evidence>
<feature type="domain" description="PRC-barrel" evidence="2">
    <location>
        <begin position="85"/>
        <end position="135"/>
    </location>
</feature>
<dbReference type="EMBL" id="FNHI01000026">
    <property type="protein sequence ID" value="SDN40219.1"/>
    <property type="molecule type" value="Genomic_DNA"/>
</dbReference>
<evidence type="ECO:0000313" key="4">
    <source>
        <dbReference type="Proteomes" id="UP000199063"/>
    </source>
</evidence>
<feature type="compositionally biased region" description="Basic and acidic residues" evidence="1">
    <location>
        <begin position="69"/>
        <end position="90"/>
    </location>
</feature>
<feature type="region of interest" description="Disordered" evidence="1">
    <location>
        <begin position="69"/>
        <end position="95"/>
    </location>
</feature>
<reference evidence="4" key="1">
    <citation type="submission" date="2016-10" db="EMBL/GenBank/DDBJ databases">
        <authorList>
            <person name="Varghese N."/>
            <person name="Submissions S."/>
        </authorList>
    </citation>
    <scope>NUCLEOTIDE SEQUENCE [LARGE SCALE GENOMIC DNA]</scope>
    <source>
        <strain evidence="4">CGMCC 4.7042</strain>
    </source>
</reference>
<proteinExistence type="predicted"/>
<keyword evidence="4" id="KW-1185">Reference proteome</keyword>
<dbReference type="SUPFAM" id="SSF50346">
    <property type="entry name" value="PRC-barrel domain"/>
    <property type="match status" value="1"/>
</dbReference>
<accession>A0A1H0B3K4</accession>
<dbReference type="Proteomes" id="UP000199063">
    <property type="component" value="Unassembled WGS sequence"/>
</dbReference>
<dbReference type="InterPro" id="IPR011033">
    <property type="entry name" value="PRC_barrel-like_sf"/>
</dbReference>
<gene>
    <name evidence="3" type="ORF">SAMN05444921_12632</name>
</gene>
<evidence type="ECO:0000256" key="1">
    <source>
        <dbReference type="SAM" id="MobiDB-lite"/>
    </source>
</evidence>
<name>A0A1H0B3K4_9ACTN</name>
<dbReference type="InterPro" id="IPR027275">
    <property type="entry name" value="PRC-brl_dom"/>
</dbReference>
<dbReference type="AlphaFoldDB" id="A0A1H0B3K4"/>
<evidence type="ECO:0000259" key="2">
    <source>
        <dbReference type="Pfam" id="PF05239"/>
    </source>
</evidence>
<dbReference type="Gene3D" id="2.30.30.240">
    <property type="entry name" value="PRC-barrel domain"/>
    <property type="match status" value="1"/>
</dbReference>
<sequence>MRFSSARGRSVVAVSTAETVGTIAACTVAPSPPRVSTLRLKTRGHSGHVVAWRDVQSFGKNAVTVRSAGRLEPEKEVDSDQEAHKNHDPVGKPVITETGESQGTLQDIEFDSEDGHIHTLITTDGQLPGDRLLGVGNFALIEDLGALVRRHRADDSIARALAKIIRSDLIIVDDIGLLPVSPNDGLRRDHAQDPGHRDGRPAHAPRSYRCHPG</sequence>